<dbReference type="EMBL" id="SRJC01000007">
    <property type="protein sequence ID" value="TGB01202.1"/>
    <property type="molecule type" value="Genomic_DNA"/>
</dbReference>
<feature type="domain" description="CAAX prenyl protease 2/Lysostaphin resistance protein A-like" evidence="2">
    <location>
        <begin position="113"/>
        <end position="223"/>
    </location>
</feature>
<feature type="transmembrane region" description="Helical" evidence="1">
    <location>
        <begin position="39"/>
        <end position="63"/>
    </location>
</feature>
<organism evidence="3 4">
    <name type="scientific">Halobacillus salinus</name>
    <dbReference type="NCBI Taxonomy" id="192814"/>
    <lineage>
        <taxon>Bacteria</taxon>
        <taxon>Bacillati</taxon>
        <taxon>Bacillota</taxon>
        <taxon>Bacilli</taxon>
        <taxon>Bacillales</taxon>
        <taxon>Bacillaceae</taxon>
        <taxon>Halobacillus</taxon>
    </lineage>
</organism>
<keyword evidence="4" id="KW-1185">Reference proteome</keyword>
<comment type="caution">
    <text evidence="3">The sequence shown here is derived from an EMBL/GenBank/DDBJ whole genome shotgun (WGS) entry which is preliminary data.</text>
</comment>
<feature type="transmembrane region" description="Helical" evidence="1">
    <location>
        <begin position="113"/>
        <end position="145"/>
    </location>
</feature>
<dbReference type="InterPro" id="IPR003675">
    <property type="entry name" value="Rce1/LyrA-like_dom"/>
</dbReference>
<dbReference type="GO" id="GO:0006508">
    <property type="term" value="P:proteolysis"/>
    <property type="evidence" value="ECO:0007669"/>
    <property type="project" value="UniProtKB-KW"/>
</dbReference>
<dbReference type="GO" id="GO:0004175">
    <property type="term" value="F:endopeptidase activity"/>
    <property type="evidence" value="ECO:0007669"/>
    <property type="project" value="UniProtKB-ARBA"/>
</dbReference>
<dbReference type="GO" id="GO:0008237">
    <property type="term" value="F:metallopeptidase activity"/>
    <property type="evidence" value="ECO:0007669"/>
    <property type="project" value="UniProtKB-KW"/>
</dbReference>
<dbReference type="AlphaFoldDB" id="A0A4Z0GVA2"/>
<keyword evidence="3" id="KW-0482">Metalloprotease</keyword>
<reference evidence="3 4" key="1">
    <citation type="journal article" date="2003" name="Int. J. Syst. Evol. Microbiol.">
        <title>Halobacillus salinus sp. nov., isolated from a salt lake on the coast of the East Sea in Korea.</title>
        <authorList>
            <person name="Yoon J.H."/>
            <person name="Kang K.H."/>
            <person name="Park Y.H."/>
        </authorList>
    </citation>
    <scope>NUCLEOTIDE SEQUENCE [LARGE SCALE GENOMIC DNA]</scope>
    <source>
        <strain evidence="3 4">HSL-3</strain>
    </source>
</reference>
<sequence>MKNKWSVVLAFTLAGVIGGFFVGLNTVKNPPVPIPDTTLVIVAVTVQTAFLTFLLALAGWALLKRTELSLWKGRGWKAAIIGGVLVGLVLVGADRLLFTAFLPELEELSSSFSIVGLLMGIFYGGVVEEVMLRMFLMSLIIFLIAKVKKRINLSDGAYWLAILITAVLFAVGHFPANIAIFGELTPVVATRALLLNGIGGIVYGYLFWRYGLVSSITAHMMTHVTMQLLMLVL</sequence>
<evidence type="ECO:0000313" key="4">
    <source>
        <dbReference type="Proteomes" id="UP000297982"/>
    </source>
</evidence>
<name>A0A4Z0GVA2_9BACI</name>
<dbReference type="STRING" id="192814.GCA_900166575_02671"/>
<gene>
    <name evidence="3" type="ORF">E4663_17135</name>
</gene>
<evidence type="ECO:0000313" key="3">
    <source>
        <dbReference type="EMBL" id="TGB01202.1"/>
    </source>
</evidence>
<dbReference type="Proteomes" id="UP000297982">
    <property type="component" value="Unassembled WGS sequence"/>
</dbReference>
<keyword evidence="1" id="KW-1133">Transmembrane helix</keyword>
<proteinExistence type="predicted"/>
<dbReference type="RefSeq" id="WP_135328545.1">
    <property type="nucleotide sequence ID" value="NZ_SRJC01000007.1"/>
</dbReference>
<feature type="transmembrane region" description="Helical" evidence="1">
    <location>
        <begin position="75"/>
        <end position="93"/>
    </location>
</feature>
<evidence type="ECO:0000256" key="1">
    <source>
        <dbReference type="SAM" id="Phobius"/>
    </source>
</evidence>
<keyword evidence="3" id="KW-0645">Protease</keyword>
<keyword evidence="3" id="KW-0378">Hydrolase</keyword>
<keyword evidence="1" id="KW-0812">Transmembrane</keyword>
<protein>
    <submittedName>
        <fullName evidence="3">CPBP family intramembrane metalloprotease</fullName>
    </submittedName>
</protein>
<feature type="transmembrane region" description="Helical" evidence="1">
    <location>
        <begin position="188"/>
        <end position="208"/>
    </location>
</feature>
<feature type="transmembrane region" description="Helical" evidence="1">
    <location>
        <begin position="157"/>
        <end position="176"/>
    </location>
</feature>
<evidence type="ECO:0000259" key="2">
    <source>
        <dbReference type="Pfam" id="PF02517"/>
    </source>
</evidence>
<keyword evidence="1" id="KW-0472">Membrane</keyword>
<accession>A0A4Z0GVA2</accession>
<feature type="transmembrane region" description="Helical" evidence="1">
    <location>
        <begin position="7"/>
        <end position="27"/>
    </location>
</feature>
<dbReference type="Pfam" id="PF02517">
    <property type="entry name" value="Rce1-like"/>
    <property type="match status" value="1"/>
</dbReference>
<dbReference type="GO" id="GO:0080120">
    <property type="term" value="P:CAAX-box protein maturation"/>
    <property type="evidence" value="ECO:0007669"/>
    <property type="project" value="UniProtKB-ARBA"/>
</dbReference>